<evidence type="ECO:0000313" key="3">
    <source>
        <dbReference type="Proteomes" id="UP001141552"/>
    </source>
</evidence>
<dbReference type="Proteomes" id="UP001141552">
    <property type="component" value="Unassembled WGS sequence"/>
</dbReference>
<dbReference type="InterPro" id="IPR055411">
    <property type="entry name" value="LRR_FXL15/At3g58940/PEG3-like"/>
</dbReference>
<reference evidence="2" key="1">
    <citation type="submission" date="2022-02" db="EMBL/GenBank/DDBJ databases">
        <authorList>
            <person name="Henning P.M."/>
            <person name="McCubbin A.G."/>
            <person name="Shore J.S."/>
        </authorList>
    </citation>
    <scope>NUCLEOTIDE SEQUENCE</scope>
    <source>
        <strain evidence="2">F60SS</strain>
        <tissue evidence="2">Leaves</tissue>
    </source>
</reference>
<reference evidence="2" key="2">
    <citation type="journal article" date="2023" name="Plants (Basel)">
        <title>Annotation of the Turnera subulata (Passifloraceae) Draft Genome Reveals the S-Locus Evolved after the Divergence of Turneroideae from Passifloroideae in a Stepwise Manner.</title>
        <authorList>
            <person name="Henning P.M."/>
            <person name="Roalson E.H."/>
            <person name="Mir W."/>
            <person name="McCubbin A.G."/>
            <person name="Shore J.S."/>
        </authorList>
    </citation>
    <scope>NUCLEOTIDE SEQUENCE</scope>
    <source>
        <strain evidence="2">F60SS</strain>
    </source>
</reference>
<keyword evidence="3" id="KW-1185">Reference proteome</keyword>
<dbReference type="PANTHER" id="PTHR34145">
    <property type="entry name" value="OS02G0105600 PROTEIN"/>
    <property type="match status" value="1"/>
</dbReference>
<protein>
    <recommendedName>
        <fullName evidence="1">F-box/LRR-repeat protein 15/At3g58940/PEG3-like LRR domain-containing protein</fullName>
    </recommendedName>
</protein>
<dbReference type="EMBL" id="JAKUCV010006440">
    <property type="protein sequence ID" value="KAJ4827306.1"/>
    <property type="molecule type" value="Genomic_DNA"/>
</dbReference>
<dbReference type="AlphaFoldDB" id="A0A9Q0F9G5"/>
<dbReference type="InterPro" id="IPR032675">
    <property type="entry name" value="LRR_dom_sf"/>
</dbReference>
<organism evidence="2 3">
    <name type="scientific">Turnera subulata</name>
    <dbReference type="NCBI Taxonomy" id="218843"/>
    <lineage>
        <taxon>Eukaryota</taxon>
        <taxon>Viridiplantae</taxon>
        <taxon>Streptophyta</taxon>
        <taxon>Embryophyta</taxon>
        <taxon>Tracheophyta</taxon>
        <taxon>Spermatophyta</taxon>
        <taxon>Magnoliopsida</taxon>
        <taxon>eudicotyledons</taxon>
        <taxon>Gunneridae</taxon>
        <taxon>Pentapetalae</taxon>
        <taxon>rosids</taxon>
        <taxon>fabids</taxon>
        <taxon>Malpighiales</taxon>
        <taxon>Passifloraceae</taxon>
        <taxon>Turnera</taxon>
    </lineage>
</organism>
<evidence type="ECO:0000259" key="1">
    <source>
        <dbReference type="Pfam" id="PF24758"/>
    </source>
</evidence>
<name>A0A9Q0F9G5_9ROSI</name>
<evidence type="ECO:0000313" key="2">
    <source>
        <dbReference type="EMBL" id="KAJ4827306.1"/>
    </source>
</evidence>
<dbReference type="InterPro" id="IPR053772">
    <property type="entry name" value="At1g61320/At1g61330-like"/>
</dbReference>
<proteinExistence type="predicted"/>
<dbReference type="OrthoDB" id="612216at2759"/>
<dbReference type="Pfam" id="PF24758">
    <property type="entry name" value="LRR_At5g56370"/>
    <property type="match status" value="1"/>
</dbReference>
<accession>A0A9Q0F9G5</accession>
<sequence length="498" mass="57114">MDYEDPAMDYELVRLVGFWLMAARKLEKIVFSPTPTFNYKKIFRSLPTASPRAQKKNLLRFSNNVKQETIANKVSDFALDCGDYGDHYEGQKLILLVWAKLGSLCSSDRSRVKHDTSGGSTSELRGFGSLWASSIDNLDLNSCLYHDCNLGPHWDSDDLKFIDFVHQVLLLHQRSNIQRLHLSLRGLWRDLAIHYAYGYNHTKEVSKREKELADICIHFAVRKEVKILDLDFVACFWTNNHDFHHRRMYKVSDSLFSCDSLQQLSLVYCRVAAPAGQICMKSLRTLYLRQVWSHDNTIENLISVCPLLEKLSLIRCYGLQKLNLASPILKYLKFFHETDPEISVPNIKSLALASVSNLLRRCPCLEMLEIQVHRGLGIHDNHFHEICPGGIRDELGFPPSFAHDRMVRGRIIPKVRGRENGGPFKSFSNHLRNVRIHCEEMDYELGQLVGLVLKTARNLEKIVFSPTPTPEYKKIFKSLPAASPRAVILFAIPKQVSF</sequence>
<dbReference type="Gene3D" id="3.80.10.10">
    <property type="entry name" value="Ribonuclease Inhibitor"/>
    <property type="match status" value="1"/>
</dbReference>
<dbReference type="PANTHER" id="PTHR34145:SF28">
    <property type="entry name" value="F-BOX DOMAIN-CONTAINING PROTEIN"/>
    <property type="match status" value="1"/>
</dbReference>
<feature type="domain" description="F-box/LRR-repeat protein 15/At3g58940/PEG3-like LRR" evidence="1">
    <location>
        <begin position="245"/>
        <end position="347"/>
    </location>
</feature>
<comment type="caution">
    <text evidence="2">The sequence shown here is derived from an EMBL/GenBank/DDBJ whole genome shotgun (WGS) entry which is preliminary data.</text>
</comment>
<dbReference type="SUPFAM" id="SSF52047">
    <property type="entry name" value="RNI-like"/>
    <property type="match status" value="1"/>
</dbReference>
<gene>
    <name evidence="2" type="ORF">Tsubulata_028267</name>
</gene>